<evidence type="ECO:0000259" key="5">
    <source>
        <dbReference type="Pfam" id="PF24827"/>
    </source>
</evidence>
<name>A0A318LJZ9_9NEIS</name>
<dbReference type="SUPFAM" id="SSF53187">
    <property type="entry name" value="Zn-dependent exopeptidases"/>
    <property type="match status" value="1"/>
</dbReference>
<dbReference type="GO" id="GO:0046872">
    <property type="term" value="F:metal ion binding"/>
    <property type="evidence" value="ECO:0007669"/>
    <property type="project" value="UniProtKB-KW"/>
</dbReference>
<evidence type="ECO:0000256" key="1">
    <source>
        <dbReference type="ARBA" id="ARBA00001947"/>
    </source>
</evidence>
<evidence type="ECO:0000256" key="3">
    <source>
        <dbReference type="ARBA" id="ARBA00022801"/>
    </source>
</evidence>
<dbReference type="InterPro" id="IPR053138">
    <property type="entry name" value="N-alpha-Ac-DABA_deacetylase"/>
</dbReference>
<gene>
    <name evidence="6" type="ORF">DFR34_101290</name>
</gene>
<dbReference type="Gene3D" id="3.40.630.10">
    <property type="entry name" value="Zn peptidases"/>
    <property type="match status" value="1"/>
</dbReference>
<dbReference type="EMBL" id="QJKI01000001">
    <property type="protein sequence ID" value="PXX82057.1"/>
    <property type="molecule type" value="Genomic_DNA"/>
</dbReference>
<dbReference type="Proteomes" id="UP000247555">
    <property type="component" value="Unassembled WGS sequence"/>
</dbReference>
<dbReference type="InterPro" id="IPR055438">
    <property type="entry name" value="AstE_AspA_cat"/>
</dbReference>
<sequence length="375" mass="40293">MHRHSHPLPAPSLGMQRDVVSLHFGAPGAGPKVYLQAGLHADELPGMLVLHHLAQALAAAEQADELIGEVIVVPVANPIGLGQSVLREPVGRFALHSGDNFNRGYPELAEPVRARLAGQWGNDGAHNIALVRAAMRQHLTELRQDAISELDALRLTLLGLACDADVVVDVHADTEAIVHLYTETPYWPQAETLARCLGSEVNLLARGSGVACSFDEACSQPWWRLADTLPPDHPLPLACLAVTLELRGQTDVDEKLAQEDAARLLAFLRHRGVLRGEPPPLPPLPFPPTPLAGSEAVRADRAGLVTFLRSLGDWVDAGEPVCELLDPISGTRSTRRASVAGRVYARTTQRYAMLGMELVKIAGSTPFRTGALLTA</sequence>
<dbReference type="Pfam" id="PF24827">
    <property type="entry name" value="AstE_AspA_cat"/>
    <property type="match status" value="1"/>
</dbReference>
<reference evidence="6 7" key="1">
    <citation type="submission" date="2018-05" db="EMBL/GenBank/DDBJ databases">
        <title>Genomic Encyclopedia of Type Strains, Phase IV (KMG-IV): sequencing the most valuable type-strain genomes for metagenomic binning, comparative biology and taxonomic classification.</title>
        <authorList>
            <person name="Goeker M."/>
        </authorList>
    </citation>
    <scope>NUCLEOTIDE SEQUENCE [LARGE SCALE GENOMIC DNA]</scope>
    <source>
        <strain evidence="6 7">DSM 29661</strain>
    </source>
</reference>
<dbReference type="AlphaFoldDB" id="A0A318LJZ9"/>
<dbReference type="PANTHER" id="PTHR37326:SF1">
    <property type="entry name" value="BLL3975 PROTEIN"/>
    <property type="match status" value="1"/>
</dbReference>
<accession>A0A318LJZ9</accession>
<keyword evidence="3" id="KW-0378">Hydrolase</keyword>
<protein>
    <recommendedName>
        <fullName evidence="5">Succinylglutamate desuccinylase/Aspartoacylase catalytic domain-containing protein</fullName>
    </recommendedName>
</protein>
<evidence type="ECO:0000256" key="2">
    <source>
        <dbReference type="ARBA" id="ARBA00022723"/>
    </source>
</evidence>
<feature type="domain" description="Succinylglutamate desuccinylase/Aspartoacylase catalytic" evidence="5">
    <location>
        <begin position="29"/>
        <end position="270"/>
    </location>
</feature>
<dbReference type="PANTHER" id="PTHR37326">
    <property type="entry name" value="BLL3975 PROTEIN"/>
    <property type="match status" value="1"/>
</dbReference>
<evidence type="ECO:0000256" key="4">
    <source>
        <dbReference type="ARBA" id="ARBA00022833"/>
    </source>
</evidence>
<keyword evidence="4" id="KW-0862">Zinc</keyword>
<evidence type="ECO:0000313" key="6">
    <source>
        <dbReference type="EMBL" id="PXX82057.1"/>
    </source>
</evidence>
<keyword evidence="2" id="KW-0479">Metal-binding</keyword>
<organism evidence="6 7">
    <name type="scientific">Rivihabitans pingtungensis</name>
    <dbReference type="NCBI Taxonomy" id="1054498"/>
    <lineage>
        <taxon>Bacteria</taxon>
        <taxon>Pseudomonadati</taxon>
        <taxon>Pseudomonadota</taxon>
        <taxon>Betaproteobacteria</taxon>
        <taxon>Neisseriales</taxon>
        <taxon>Aquaspirillaceae</taxon>
        <taxon>Rivihabitans</taxon>
    </lineage>
</organism>
<dbReference type="RefSeq" id="WP_110389354.1">
    <property type="nucleotide sequence ID" value="NZ_QJKI01000001.1"/>
</dbReference>
<dbReference type="OrthoDB" id="527673at2"/>
<dbReference type="GO" id="GO:0016788">
    <property type="term" value="F:hydrolase activity, acting on ester bonds"/>
    <property type="evidence" value="ECO:0007669"/>
    <property type="project" value="InterPro"/>
</dbReference>
<proteinExistence type="predicted"/>
<comment type="cofactor">
    <cofactor evidence="1">
        <name>Zn(2+)</name>
        <dbReference type="ChEBI" id="CHEBI:29105"/>
    </cofactor>
</comment>
<dbReference type="CDD" id="cd06250">
    <property type="entry name" value="M14_PaAOTO_like"/>
    <property type="match status" value="1"/>
</dbReference>
<comment type="caution">
    <text evidence="6">The sequence shown here is derived from an EMBL/GenBank/DDBJ whole genome shotgun (WGS) entry which is preliminary data.</text>
</comment>
<evidence type="ECO:0000313" key="7">
    <source>
        <dbReference type="Proteomes" id="UP000247555"/>
    </source>
</evidence>
<keyword evidence="7" id="KW-1185">Reference proteome</keyword>